<proteinExistence type="predicted"/>
<keyword evidence="3" id="KW-0808">Transferase</keyword>
<dbReference type="CDD" id="cd01647">
    <property type="entry name" value="RT_LTR"/>
    <property type="match status" value="1"/>
</dbReference>
<dbReference type="OrthoDB" id="1298007at2759"/>
<dbReference type="PANTHER" id="PTHR24559:SF436">
    <property type="entry name" value="RNA-DIRECTED DNA POLYMERASE HOMOLOG"/>
    <property type="match status" value="1"/>
</dbReference>
<evidence type="ECO:0000313" key="4">
    <source>
        <dbReference type="Proteomes" id="UP000325315"/>
    </source>
</evidence>
<comment type="caution">
    <text evidence="3">The sequence shown here is derived from an EMBL/GenBank/DDBJ whole genome shotgun (WGS) entry which is preliminary data.</text>
</comment>
<dbReference type="SUPFAM" id="SSF56672">
    <property type="entry name" value="DNA/RNA polymerases"/>
    <property type="match status" value="1"/>
</dbReference>
<accession>A0A5B6VVJ5</accession>
<keyword evidence="3" id="KW-0695">RNA-directed DNA polymerase</keyword>
<keyword evidence="1" id="KW-0472">Membrane</keyword>
<gene>
    <name evidence="3" type="ORF">EPI10_023477</name>
</gene>
<dbReference type="AlphaFoldDB" id="A0A5B6VVJ5"/>
<evidence type="ECO:0000313" key="3">
    <source>
        <dbReference type="EMBL" id="KAA3473068.1"/>
    </source>
</evidence>
<keyword evidence="1" id="KW-1133">Transmembrane helix</keyword>
<dbReference type="Gene3D" id="3.30.70.270">
    <property type="match status" value="1"/>
</dbReference>
<dbReference type="PANTHER" id="PTHR24559">
    <property type="entry name" value="TRANSPOSON TY3-I GAG-POL POLYPROTEIN"/>
    <property type="match status" value="1"/>
</dbReference>
<dbReference type="EMBL" id="SMMG02000005">
    <property type="protein sequence ID" value="KAA3473068.1"/>
    <property type="molecule type" value="Genomic_DNA"/>
</dbReference>
<dbReference type="InterPro" id="IPR000477">
    <property type="entry name" value="RT_dom"/>
</dbReference>
<dbReference type="Proteomes" id="UP000325315">
    <property type="component" value="Unassembled WGS sequence"/>
</dbReference>
<evidence type="ECO:0000259" key="2">
    <source>
        <dbReference type="Pfam" id="PF00078"/>
    </source>
</evidence>
<dbReference type="GO" id="GO:0003964">
    <property type="term" value="F:RNA-directed DNA polymerase activity"/>
    <property type="evidence" value="ECO:0007669"/>
    <property type="project" value="UniProtKB-KW"/>
</dbReference>
<dbReference type="InterPro" id="IPR053134">
    <property type="entry name" value="RNA-dir_DNA_polymerase"/>
</dbReference>
<feature type="domain" description="Reverse transcriptase" evidence="2">
    <location>
        <begin position="70"/>
        <end position="177"/>
    </location>
</feature>
<dbReference type="Gene3D" id="3.10.10.10">
    <property type="entry name" value="HIV Type 1 Reverse Transcriptase, subunit A, domain 1"/>
    <property type="match status" value="1"/>
</dbReference>
<evidence type="ECO:0000256" key="1">
    <source>
        <dbReference type="SAM" id="Phobius"/>
    </source>
</evidence>
<protein>
    <submittedName>
        <fullName evidence="3">Reverse transcriptase</fullName>
    </submittedName>
</protein>
<sequence length="221" mass="25913">MPTKLPKKLPPKREVDYKIELVPNMESPTRAPYCMSLQELNELQKIWDSSGHLNLHLVASVVPKEARWVVEDLGSVRWFIKLDLRSRYHKVRIAEGDEPKKTCVTRYGLYEFLLMPFGLTNVLATFYTLMNKVLQPFLDRFVVVYLNDVVVYSKSLEEHVGHLMEVIQTLRENELYVPFLGHVVGGSKIWMDERKFGPFFYWEPPTKVTKLRLFLGLANYY</sequence>
<name>A0A5B6VVJ5_9ROSI</name>
<feature type="transmembrane region" description="Helical" evidence="1">
    <location>
        <begin position="109"/>
        <end position="130"/>
    </location>
</feature>
<reference evidence="4" key="1">
    <citation type="journal article" date="2019" name="Plant Biotechnol. J.">
        <title>Genome sequencing of the Australian wild diploid species Gossypium australe highlights disease resistance and delayed gland morphogenesis.</title>
        <authorList>
            <person name="Cai Y."/>
            <person name="Cai X."/>
            <person name="Wang Q."/>
            <person name="Wang P."/>
            <person name="Zhang Y."/>
            <person name="Cai C."/>
            <person name="Xu Y."/>
            <person name="Wang K."/>
            <person name="Zhou Z."/>
            <person name="Wang C."/>
            <person name="Geng S."/>
            <person name="Li B."/>
            <person name="Dong Q."/>
            <person name="Hou Y."/>
            <person name="Wang H."/>
            <person name="Ai P."/>
            <person name="Liu Z."/>
            <person name="Yi F."/>
            <person name="Sun M."/>
            <person name="An G."/>
            <person name="Cheng J."/>
            <person name="Zhang Y."/>
            <person name="Shi Q."/>
            <person name="Xie Y."/>
            <person name="Shi X."/>
            <person name="Chang Y."/>
            <person name="Huang F."/>
            <person name="Chen Y."/>
            <person name="Hong S."/>
            <person name="Mi L."/>
            <person name="Sun Q."/>
            <person name="Zhang L."/>
            <person name="Zhou B."/>
            <person name="Peng R."/>
            <person name="Zhang X."/>
            <person name="Liu F."/>
        </authorList>
    </citation>
    <scope>NUCLEOTIDE SEQUENCE [LARGE SCALE GENOMIC DNA]</scope>
    <source>
        <strain evidence="4">cv. PA1801</strain>
    </source>
</reference>
<keyword evidence="3" id="KW-0548">Nucleotidyltransferase</keyword>
<dbReference type="InterPro" id="IPR043128">
    <property type="entry name" value="Rev_trsase/Diguanyl_cyclase"/>
</dbReference>
<dbReference type="Pfam" id="PF00078">
    <property type="entry name" value="RVT_1"/>
    <property type="match status" value="1"/>
</dbReference>
<keyword evidence="4" id="KW-1185">Reference proteome</keyword>
<organism evidence="3 4">
    <name type="scientific">Gossypium australe</name>
    <dbReference type="NCBI Taxonomy" id="47621"/>
    <lineage>
        <taxon>Eukaryota</taxon>
        <taxon>Viridiplantae</taxon>
        <taxon>Streptophyta</taxon>
        <taxon>Embryophyta</taxon>
        <taxon>Tracheophyta</taxon>
        <taxon>Spermatophyta</taxon>
        <taxon>Magnoliopsida</taxon>
        <taxon>eudicotyledons</taxon>
        <taxon>Gunneridae</taxon>
        <taxon>Pentapetalae</taxon>
        <taxon>rosids</taxon>
        <taxon>malvids</taxon>
        <taxon>Malvales</taxon>
        <taxon>Malvaceae</taxon>
        <taxon>Malvoideae</taxon>
        <taxon>Gossypium</taxon>
    </lineage>
</organism>
<dbReference type="InterPro" id="IPR043502">
    <property type="entry name" value="DNA/RNA_pol_sf"/>
</dbReference>
<keyword evidence="1" id="KW-0812">Transmembrane</keyword>